<dbReference type="OrthoDB" id="141050at2"/>
<keyword evidence="1" id="KW-1133">Transmembrane helix</keyword>
<dbReference type="RefSeq" id="WP_130477135.1">
    <property type="nucleotide sequence ID" value="NZ_SFCC01000010.1"/>
</dbReference>
<feature type="transmembrane region" description="Helical" evidence="1">
    <location>
        <begin position="95"/>
        <end position="114"/>
    </location>
</feature>
<feature type="transmembrane region" description="Helical" evidence="1">
    <location>
        <begin position="348"/>
        <end position="369"/>
    </location>
</feature>
<name>A0A4Q7J6T5_9PSEU</name>
<feature type="transmembrane region" description="Helical" evidence="1">
    <location>
        <begin position="168"/>
        <end position="195"/>
    </location>
</feature>
<evidence type="ECO:0000313" key="2">
    <source>
        <dbReference type="EMBL" id="RZQ62043.1"/>
    </source>
</evidence>
<feature type="transmembrane region" description="Helical" evidence="1">
    <location>
        <begin position="294"/>
        <end position="313"/>
    </location>
</feature>
<dbReference type="Proteomes" id="UP000292003">
    <property type="component" value="Unassembled WGS sequence"/>
</dbReference>
<organism evidence="2 3">
    <name type="scientific">Amycolatopsis suaedae</name>
    <dbReference type="NCBI Taxonomy" id="2510978"/>
    <lineage>
        <taxon>Bacteria</taxon>
        <taxon>Bacillati</taxon>
        <taxon>Actinomycetota</taxon>
        <taxon>Actinomycetes</taxon>
        <taxon>Pseudonocardiales</taxon>
        <taxon>Pseudonocardiaceae</taxon>
        <taxon>Amycolatopsis</taxon>
    </lineage>
</organism>
<accession>A0A4Q7J6T5</accession>
<keyword evidence="3" id="KW-1185">Reference proteome</keyword>
<dbReference type="EMBL" id="SFCC01000010">
    <property type="protein sequence ID" value="RZQ62043.1"/>
    <property type="molecule type" value="Genomic_DNA"/>
</dbReference>
<reference evidence="2 3" key="1">
    <citation type="submission" date="2019-02" db="EMBL/GenBank/DDBJ databases">
        <title>Draft genome sequence of Amycolatopsis sp. 8-3EHSu isolated from roots of Suaeda maritima.</title>
        <authorList>
            <person name="Duangmal K."/>
            <person name="Chantavorakit T."/>
        </authorList>
    </citation>
    <scope>NUCLEOTIDE SEQUENCE [LARGE SCALE GENOMIC DNA]</scope>
    <source>
        <strain evidence="2 3">8-3EHSu</strain>
    </source>
</reference>
<protein>
    <recommendedName>
        <fullName evidence="4">Glycosyltransferase RgtA/B/C/D-like domain-containing protein</fullName>
    </recommendedName>
</protein>
<evidence type="ECO:0000256" key="1">
    <source>
        <dbReference type="SAM" id="Phobius"/>
    </source>
</evidence>
<evidence type="ECO:0000313" key="3">
    <source>
        <dbReference type="Proteomes" id="UP000292003"/>
    </source>
</evidence>
<feature type="transmembrane region" description="Helical" evidence="1">
    <location>
        <begin position="263"/>
        <end position="282"/>
    </location>
</feature>
<proteinExistence type="predicted"/>
<keyword evidence="1" id="KW-0472">Membrane</keyword>
<sequence length="511" mass="54018">MRISMSAEDSTVPVPVSSARQPNWALGVGVAIASAVVFAVASTHLVDDAYITLTYAENLALRGHWGLIDHGAANTATSPLNVLALASITVLTRDAVLAAGVLFVLSAVLLAYGLRRLGRMHGLAGWFAPVTLAAVALNPLLLSSLCLELMLGVAAASWLLVYSGERRAVAFGAVAGVLALIRLDLLIIAVVVFAVRKRFWSGIWRTTLTALVVAGPWFLYSWLVLGSAVPDTLIIKTMQGDWARSTFAGGPLLYLDHYPAPTVLAFLPVVTALLAGLLWTVLNRRGSVTARRMTPFAVLALGGLAHFLAYVWLNVPPYHWYYVPSVAAATVFSVATVAALDTSRVRRLVAGAGLAATVALLAANVALYVQPGIPREFAPISANHASSAQYLRIGEELAGIVGERTIRGPGEIGALAYGCRCEIVDVFSDRGAVGLAIERHRERASALGRAFLDLNFRFFDHSVAPAPADLVLETGAVPPPSALASWTISSPWSGSTQLYLVPAGEARTMAG</sequence>
<comment type="caution">
    <text evidence="2">The sequence shown here is derived from an EMBL/GenBank/DDBJ whole genome shotgun (WGS) entry which is preliminary data.</text>
</comment>
<feature type="transmembrane region" description="Helical" evidence="1">
    <location>
        <begin position="24"/>
        <end position="46"/>
    </location>
</feature>
<dbReference type="AlphaFoldDB" id="A0A4Q7J6T5"/>
<gene>
    <name evidence="2" type="ORF">EWH70_20865</name>
</gene>
<evidence type="ECO:0008006" key="4">
    <source>
        <dbReference type="Google" id="ProtNLM"/>
    </source>
</evidence>
<feature type="transmembrane region" description="Helical" evidence="1">
    <location>
        <begin position="319"/>
        <end position="341"/>
    </location>
</feature>
<keyword evidence="1" id="KW-0812">Transmembrane</keyword>
<feature type="transmembrane region" description="Helical" evidence="1">
    <location>
        <begin position="126"/>
        <end position="156"/>
    </location>
</feature>
<feature type="transmembrane region" description="Helical" evidence="1">
    <location>
        <begin position="202"/>
        <end position="223"/>
    </location>
</feature>